<keyword evidence="3" id="KW-0378">Hydrolase</keyword>
<dbReference type="EMBL" id="OBDZ01000029">
    <property type="protein sequence ID" value="SNY41898.1"/>
    <property type="molecule type" value="Genomic_DNA"/>
</dbReference>
<evidence type="ECO:0000259" key="7">
    <source>
        <dbReference type="Pfam" id="PF00350"/>
    </source>
</evidence>
<proteinExistence type="predicted"/>
<dbReference type="InterPro" id="IPR027417">
    <property type="entry name" value="P-loop_NTPase"/>
</dbReference>
<evidence type="ECO:0000256" key="3">
    <source>
        <dbReference type="ARBA" id="ARBA00022801"/>
    </source>
</evidence>
<feature type="coiled-coil region" evidence="6">
    <location>
        <begin position="418"/>
        <end position="466"/>
    </location>
</feature>
<dbReference type="GO" id="GO:0003924">
    <property type="term" value="F:GTPase activity"/>
    <property type="evidence" value="ECO:0007669"/>
    <property type="project" value="InterPro"/>
</dbReference>
<evidence type="ECO:0000313" key="9">
    <source>
        <dbReference type="Proteomes" id="UP000219573"/>
    </source>
</evidence>
<dbReference type="PANTHER" id="PTHR10465:SF0">
    <property type="entry name" value="SARCALUMENIN"/>
    <property type="match status" value="1"/>
</dbReference>
<gene>
    <name evidence="8" type="ORF">SAMN06265827_1296</name>
</gene>
<organism evidence="8 9">
    <name type="scientific">Orenia metallireducens</name>
    <dbReference type="NCBI Taxonomy" id="1413210"/>
    <lineage>
        <taxon>Bacteria</taxon>
        <taxon>Bacillati</taxon>
        <taxon>Bacillota</taxon>
        <taxon>Clostridia</taxon>
        <taxon>Halanaerobiales</taxon>
        <taxon>Halobacteroidaceae</taxon>
        <taxon>Orenia</taxon>
    </lineage>
</organism>
<evidence type="ECO:0000256" key="2">
    <source>
        <dbReference type="ARBA" id="ARBA00022741"/>
    </source>
</evidence>
<name>A0A285I1R6_9FIRM</name>
<evidence type="ECO:0000256" key="6">
    <source>
        <dbReference type="SAM" id="Coils"/>
    </source>
</evidence>
<dbReference type="Gene3D" id="3.40.50.300">
    <property type="entry name" value="P-loop containing nucleotide triphosphate hydrolases"/>
    <property type="match status" value="1"/>
</dbReference>
<protein>
    <submittedName>
        <fullName evidence="8">Dynamin family protein</fullName>
    </submittedName>
</protein>
<dbReference type="GO" id="GO:0005525">
    <property type="term" value="F:GTP binding"/>
    <property type="evidence" value="ECO:0007669"/>
    <property type="project" value="UniProtKB-KW"/>
</dbReference>
<dbReference type="InterPro" id="IPR045063">
    <property type="entry name" value="Dynamin_N"/>
</dbReference>
<dbReference type="RefSeq" id="WP_097019069.1">
    <property type="nucleotide sequence ID" value="NZ_OBDZ01000029.1"/>
</dbReference>
<keyword evidence="4" id="KW-0342">GTP-binding</keyword>
<dbReference type="OrthoDB" id="9802035at2"/>
<dbReference type="Proteomes" id="UP000219573">
    <property type="component" value="Unassembled WGS sequence"/>
</dbReference>
<accession>A0A285I1R6</accession>
<sequence>MEYKYPEVKKEYEKRLKGVVNKVNDLSNYSEKIMWNQTVNNYVQTMNKMKLILKDQNIEEYATDGLMKNLDTFVEKCKTPEFHIAFVGAIKAGKSTLINALLGKELASTSVTPETAALTKFRSSKGKDYIKLKFYNKYEWDRLWKSVEDSNAEVFKEEYSELNAENQKRKWIGSEDKYIEFDNDQNLINEIKRWTSSKEATHYFVKEVEVGLKDFNLPEQVVFIDTPGLDDPVKYRSDITRDYIDKANAVLVCVKADAMTGQELATIYSVFANTRYNPEKVYIVGTQLDTLNNPEKNWQEQRREWLKHLRQKDCFGSISLAEKNLVVVSAYLYSLLNNYDKLDEDTIYFDVEPIARKFRVRKIEKNMDKLKEITRVDALNFKLGEEIINKHQKILLDDLKQGYLDNKEDLINFFNNIRNEQQDLLETANQDIHEIRKKREQSLQKLEESQNEKAELEETLEYIKEVTTKRANELYKTIRNMRKQG</sequence>
<keyword evidence="9" id="KW-1185">Reference proteome</keyword>
<feature type="domain" description="Dynamin N-terminal" evidence="7">
    <location>
        <begin position="84"/>
        <end position="258"/>
    </location>
</feature>
<evidence type="ECO:0000313" key="8">
    <source>
        <dbReference type="EMBL" id="SNY41898.1"/>
    </source>
</evidence>
<dbReference type="GO" id="GO:0016020">
    <property type="term" value="C:membrane"/>
    <property type="evidence" value="ECO:0007669"/>
    <property type="project" value="UniProtKB-SubCell"/>
</dbReference>
<keyword evidence="6" id="KW-0175">Coiled coil</keyword>
<reference evidence="9" key="1">
    <citation type="submission" date="2017-09" db="EMBL/GenBank/DDBJ databases">
        <authorList>
            <person name="Varghese N."/>
            <person name="Submissions S."/>
        </authorList>
    </citation>
    <scope>NUCLEOTIDE SEQUENCE [LARGE SCALE GENOMIC DNA]</scope>
    <source>
        <strain evidence="9">MSL47</strain>
    </source>
</reference>
<dbReference type="Pfam" id="PF00350">
    <property type="entry name" value="Dynamin_N"/>
    <property type="match status" value="1"/>
</dbReference>
<evidence type="ECO:0000256" key="4">
    <source>
        <dbReference type="ARBA" id="ARBA00023134"/>
    </source>
</evidence>
<evidence type="ECO:0000256" key="1">
    <source>
        <dbReference type="ARBA" id="ARBA00004370"/>
    </source>
</evidence>
<evidence type="ECO:0000256" key="5">
    <source>
        <dbReference type="ARBA" id="ARBA00023136"/>
    </source>
</evidence>
<keyword evidence="2" id="KW-0547">Nucleotide-binding</keyword>
<keyword evidence="5" id="KW-0472">Membrane</keyword>
<dbReference type="GO" id="GO:0008053">
    <property type="term" value="P:mitochondrial fusion"/>
    <property type="evidence" value="ECO:0007669"/>
    <property type="project" value="TreeGrafter"/>
</dbReference>
<dbReference type="PANTHER" id="PTHR10465">
    <property type="entry name" value="TRANSMEMBRANE GTPASE FZO1"/>
    <property type="match status" value="1"/>
</dbReference>
<dbReference type="SUPFAM" id="SSF52540">
    <property type="entry name" value="P-loop containing nucleoside triphosphate hydrolases"/>
    <property type="match status" value="1"/>
</dbReference>
<dbReference type="InterPro" id="IPR027094">
    <property type="entry name" value="Mitofusin_fam"/>
</dbReference>
<dbReference type="AlphaFoldDB" id="A0A285I1R6"/>
<comment type="subcellular location">
    <subcellularLocation>
        <location evidence="1">Membrane</location>
    </subcellularLocation>
</comment>